<evidence type="ECO:0000313" key="2">
    <source>
        <dbReference type="EMBL" id="HIX45596.1"/>
    </source>
</evidence>
<protein>
    <submittedName>
        <fullName evidence="2">Phosphoenolpyruvate synthase</fullName>
    </submittedName>
</protein>
<comment type="caution">
    <text evidence="2">The sequence shown here is derived from an EMBL/GenBank/DDBJ whole genome shotgun (WGS) entry which is preliminary data.</text>
</comment>
<dbReference type="GO" id="GO:0005524">
    <property type="term" value="F:ATP binding"/>
    <property type="evidence" value="ECO:0007669"/>
    <property type="project" value="InterPro"/>
</dbReference>
<dbReference type="PANTHER" id="PTHR43615">
    <property type="entry name" value="PHOSPHOENOLPYRUVATE SYNTHASE-RELATED"/>
    <property type="match status" value="1"/>
</dbReference>
<dbReference type="Gene3D" id="3.30.1490.20">
    <property type="entry name" value="ATP-grasp fold, A domain"/>
    <property type="match status" value="1"/>
</dbReference>
<dbReference type="InterPro" id="IPR011006">
    <property type="entry name" value="CheY-like_superfamily"/>
</dbReference>
<dbReference type="SUPFAM" id="SSF52172">
    <property type="entry name" value="CheY-like"/>
    <property type="match status" value="2"/>
</dbReference>
<organism evidence="2 3">
    <name type="scientific">Candidatus Barnesiella excrementipullorum</name>
    <dbReference type="NCBI Taxonomy" id="2838479"/>
    <lineage>
        <taxon>Bacteria</taxon>
        <taxon>Pseudomonadati</taxon>
        <taxon>Bacteroidota</taxon>
        <taxon>Bacteroidia</taxon>
        <taxon>Bacteroidales</taxon>
        <taxon>Barnesiellaceae</taxon>
        <taxon>Barnesiella</taxon>
    </lineage>
</organism>
<dbReference type="InterPro" id="IPR013815">
    <property type="entry name" value="ATP_grasp_subdomain_1"/>
</dbReference>
<dbReference type="Gene3D" id="3.40.50.2300">
    <property type="match status" value="2"/>
</dbReference>
<reference evidence="2" key="1">
    <citation type="journal article" date="2021" name="PeerJ">
        <title>Extensive microbial diversity within the chicken gut microbiome revealed by metagenomics and culture.</title>
        <authorList>
            <person name="Gilroy R."/>
            <person name="Ravi A."/>
            <person name="Getino M."/>
            <person name="Pursley I."/>
            <person name="Horton D.L."/>
            <person name="Alikhan N.F."/>
            <person name="Baker D."/>
            <person name="Gharbi K."/>
            <person name="Hall N."/>
            <person name="Watson M."/>
            <person name="Adriaenssens E.M."/>
            <person name="Foster-Nyarko E."/>
            <person name="Jarju S."/>
            <person name="Secka A."/>
            <person name="Antonio M."/>
            <person name="Oren A."/>
            <person name="Chaudhuri R.R."/>
            <person name="La Ragione R."/>
            <person name="Hildebrand F."/>
            <person name="Pallen M.J."/>
        </authorList>
    </citation>
    <scope>NUCLEOTIDE SEQUENCE</scope>
    <source>
        <strain evidence="2">ChiHjej12B11-16260</strain>
    </source>
</reference>
<dbReference type="SUPFAM" id="SSF56059">
    <property type="entry name" value="Glutathione synthetase ATP-binding domain-like"/>
    <property type="match status" value="1"/>
</dbReference>
<dbReference type="InterPro" id="IPR051549">
    <property type="entry name" value="PEP_Utilizing_Enz"/>
</dbReference>
<evidence type="ECO:0000259" key="1">
    <source>
        <dbReference type="Pfam" id="PF01326"/>
    </source>
</evidence>
<dbReference type="GO" id="GO:0016301">
    <property type="term" value="F:kinase activity"/>
    <property type="evidence" value="ECO:0007669"/>
    <property type="project" value="InterPro"/>
</dbReference>
<dbReference type="PANTHER" id="PTHR43615:SF1">
    <property type="entry name" value="PPDK_N DOMAIN-CONTAINING PROTEIN"/>
    <property type="match status" value="1"/>
</dbReference>
<proteinExistence type="predicted"/>
<name>A0A9D2AQR0_9BACT</name>
<dbReference type="CDD" id="cd00156">
    <property type="entry name" value="REC"/>
    <property type="match status" value="1"/>
</dbReference>
<feature type="domain" description="Pyruvate phosphate dikinase AMP/ATP-binding" evidence="1">
    <location>
        <begin position="435"/>
        <end position="806"/>
    </location>
</feature>
<sequence length="986" mass="112403">MAENTSPAIEFRLRDVSFASLMQRRVHEVLLVASRYDAFTLEEDGRVEEQIFSEYVSLSLSSPPRVTQVETAEEAIDFLSARHFDLVIMMPGVDCSETFMHAREIRSKYPYIYIVVLAPFSRELSLRIENEDLRGVDFVFSWLGNADVLLAIIKLIEDKMNAAYDIGEVGVQGILLVEDSTRFYSSILPHLYKFLVSQSRIFSTEALNDHERMLRMRGRPKVLLARSYEEATDMYNRYGNKILGVISDVRFPREGVMDARAGLEFCEYVRQHDPYLPIIIQSSEKGLEHDVSRLGASFLDKNSPKLPIDLGETIKRNFGFGDFEFTDPYTGEIIARIANLRELQYGLRDIPDDSLLYHSSRNDISRWLYSRALFSIAEVLARLHFDKQGDAPKVRQIITDTIVRYRKMKNRGVVAIFLRDRFDRYSNFARIGEGSLGGKGRGLAFIDQLIIRNPVLDNIEGVSVEVPRTVALCTDVFDEFMENNKLYQIALSGAPDDEILRRFQEAKLPDRVKKDLRSLADLLENPLAIRSSSLLEDSHYQPFAGIYSTYMIPNIKDKDVMLQLMCKAVKGVYASVFYADSKAYMTATSNLIDQEKMAVILQEVVGRQYGTRYYPTFSGVGRSLNYYPLNEEKTEDGVVSLAVGLGKYIVDGGRSLRFSPKHPDKILQTSTIDLALRDTQTSFYALDTETAYQQFEVNDGFNLLDLPIRIADKDGAVRRVVSTYDYNDNMLYDGYYEGGRKVVTFANVLKNKSYPLAKVIDTMLSIGSREMGRPVEIEFTGNLPDSGTKGQIYWLQMRPIVDTKEMLHDDLSRIDDKELFLRSNMALGHGRMNNIRHVLYVKTKHFDHTNNGVIAEEIEKINRTFTEREEPYILIGPGRWGSSDSALGIPVKWPQISGARLIVEVVLENYRIEPSQGTHFFQNLTSFGVGYFTVNAFDGTDVYDEEYLDAQPAAYESEHLRMVCFDKPMSILINGRKRKGSVVKPQ</sequence>
<dbReference type="Proteomes" id="UP000824246">
    <property type="component" value="Unassembled WGS sequence"/>
</dbReference>
<dbReference type="Pfam" id="PF01326">
    <property type="entry name" value="PPDK_N"/>
    <property type="match status" value="1"/>
</dbReference>
<dbReference type="EMBL" id="DXFB01000137">
    <property type="protein sequence ID" value="HIX45596.1"/>
    <property type="molecule type" value="Genomic_DNA"/>
</dbReference>
<dbReference type="AlphaFoldDB" id="A0A9D2AQR0"/>
<gene>
    <name evidence="2" type="ORF">H9982_05195</name>
</gene>
<accession>A0A9D2AQR0</accession>
<dbReference type="InterPro" id="IPR002192">
    <property type="entry name" value="PPDK_AMP/ATP-bd"/>
</dbReference>
<reference evidence="2" key="2">
    <citation type="submission" date="2021-04" db="EMBL/GenBank/DDBJ databases">
        <authorList>
            <person name="Gilroy R."/>
        </authorList>
    </citation>
    <scope>NUCLEOTIDE SEQUENCE</scope>
    <source>
        <strain evidence="2">ChiHjej12B11-16260</strain>
    </source>
</reference>
<evidence type="ECO:0000313" key="3">
    <source>
        <dbReference type="Proteomes" id="UP000824246"/>
    </source>
</evidence>